<dbReference type="EMBL" id="JADKYB010000036">
    <property type="protein sequence ID" value="MBM9510380.1"/>
    <property type="molecule type" value="Genomic_DNA"/>
</dbReference>
<comment type="caution">
    <text evidence="3">The sequence shown here is derived from an EMBL/GenBank/DDBJ whole genome shotgun (WGS) entry which is preliminary data.</text>
</comment>
<accession>A0ABS2U790</accession>
<evidence type="ECO:0000256" key="1">
    <source>
        <dbReference type="SAM" id="MobiDB-lite"/>
    </source>
</evidence>
<protein>
    <submittedName>
        <fullName evidence="3">Uncharacterized protein</fullName>
    </submittedName>
</protein>
<proteinExistence type="predicted"/>
<evidence type="ECO:0000313" key="4">
    <source>
        <dbReference type="Proteomes" id="UP000749040"/>
    </source>
</evidence>
<gene>
    <name evidence="3" type="ORF">ITX44_38640</name>
</gene>
<organism evidence="3 4">
    <name type="scientific">Actinacidiphila acididurans</name>
    <dbReference type="NCBI Taxonomy" id="2784346"/>
    <lineage>
        <taxon>Bacteria</taxon>
        <taxon>Bacillati</taxon>
        <taxon>Actinomycetota</taxon>
        <taxon>Actinomycetes</taxon>
        <taxon>Kitasatosporales</taxon>
        <taxon>Streptomycetaceae</taxon>
        <taxon>Actinacidiphila</taxon>
    </lineage>
</organism>
<keyword evidence="4" id="KW-1185">Reference proteome</keyword>
<sequence>MASSRMKKITVAGAAIAAVGGLTFAASANAAGRDVRDGSAGPASSVSAPVRPAASSHAADAARTAHNLAAAKAARAAQAARAAAAGRAESDAKVVQSIAHGVVDGVNWSVTLEYYPTLPADFGWKPVPGTDQPEPKALLCQRMVIGGVLIDHQGGPWADCQPLSGPHDPQGSGEEGLWGFQDKGTSGTRLFVSNPEATVASGVVTLTDGTRLEAPAVSVRGTSYRAWAVAIPDGHTIASVDQYDAHHHLVSHETEWS</sequence>
<feature type="chain" id="PRO_5046936354" evidence="2">
    <location>
        <begin position="31"/>
        <end position="257"/>
    </location>
</feature>
<evidence type="ECO:0000313" key="3">
    <source>
        <dbReference type="EMBL" id="MBM9510380.1"/>
    </source>
</evidence>
<feature type="compositionally biased region" description="Low complexity" evidence="1">
    <location>
        <begin position="38"/>
        <end position="59"/>
    </location>
</feature>
<dbReference type="Proteomes" id="UP000749040">
    <property type="component" value="Unassembled WGS sequence"/>
</dbReference>
<reference evidence="3 4" key="1">
    <citation type="submission" date="2021-01" db="EMBL/GenBank/DDBJ databases">
        <title>Streptomyces acididurans sp. nov., isolated from a peat swamp forest soil.</title>
        <authorList>
            <person name="Chantavorakit T."/>
            <person name="Duangmal K."/>
        </authorList>
    </citation>
    <scope>NUCLEOTIDE SEQUENCE [LARGE SCALE GENOMIC DNA]</scope>
    <source>
        <strain evidence="3 4">KK5PA1</strain>
    </source>
</reference>
<dbReference type="RefSeq" id="WP_205364309.1">
    <property type="nucleotide sequence ID" value="NZ_JADKYB010000036.1"/>
</dbReference>
<feature type="region of interest" description="Disordered" evidence="1">
    <location>
        <begin position="33"/>
        <end position="59"/>
    </location>
</feature>
<evidence type="ECO:0000256" key="2">
    <source>
        <dbReference type="SAM" id="SignalP"/>
    </source>
</evidence>
<feature type="signal peptide" evidence="2">
    <location>
        <begin position="1"/>
        <end position="30"/>
    </location>
</feature>
<keyword evidence="2" id="KW-0732">Signal</keyword>
<name>A0ABS2U790_9ACTN</name>